<feature type="modified residue" description="4-aspartylphosphate" evidence="2">
    <location>
        <position position="70"/>
    </location>
</feature>
<dbReference type="PROSITE" id="PS50110">
    <property type="entry name" value="RESPONSE_REGULATORY"/>
    <property type="match status" value="1"/>
</dbReference>
<dbReference type="PROSITE" id="PS50005">
    <property type="entry name" value="TPR"/>
    <property type="match status" value="1"/>
</dbReference>
<organism evidence="5 6">
    <name type="scientific">Photobacterium lipolyticum</name>
    <dbReference type="NCBI Taxonomy" id="266810"/>
    <lineage>
        <taxon>Bacteria</taxon>
        <taxon>Pseudomonadati</taxon>
        <taxon>Pseudomonadota</taxon>
        <taxon>Gammaproteobacteria</taxon>
        <taxon>Vibrionales</taxon>
        <taxon>Vibrionaceae</taxon>
        <taxon>Photobacterium</taxon>
    </lineage>
</organism>
<dbReference type="InterPro" id="IPR050595">
    <property type="entry name" value="Bact_response_regulator"/>
</dbReference>
<comment type="caution">
    <text evidence="5">The sequence shown here is derived from an EMBL/GenBank/DDBJ whole genome shotgun (WGS) entry which is preliminary data.</text>
</comment>
<evidence type="ECO:0000256" key="3">
    <source>
        <dbReference type="PROSITE-ProRule" id="PRU00339"/>
    </source>
</evidence>
<feature type="domain" description="Response regulatory" evidence="4">
    <location>
        <begin position="20"/>
        <end position="139"/>
    </location>
</feature>
<evidence type="ECO:0000256" key="2">
    <source>
        <dbReference type="PROSITE-ProRule" id="PRU00169"/>
    </source>
</evidence>
<dbReference type="InterPro" id="IPR011990">
    <property type="entry name" value="TPR-like_helical_dom_sf"/>
</dbReference>
<keyword evidence="6" id="KW-1185">Reference proteome</keyword>
<dbReference type="InterPro" id="IPR011006">
    <property type="entry name" value="CheY-like_superfamily"/>
</dbReference>
<dbReference type="InterPro" id="IPR019734">
    <property type="entry name" value="TPR_rpt"/>
</dbReference>
<feature type="repeat" description="TPR" evidence="3">
    <location>
        <begin position="242"/>
        <end position="275"/>
    </location>
</feature>
<evidence type="ECO:0000259" key="4">
    <source>
        <dbReference type="PROSITE" id="PS50110"/>
    </source>
</evidence>
<dbReference type="AlphaFoldDB" id="A0A2T3MW84"/>
<dbReference type="OrthoDB" id="5902636at2"/>
<dbReference type="Proteomes" id="UP000240904">
    <property type="component" value="Unassembled WGS sequence"/>
</dbReference>
<evidence type="ECO:0000313" key="5">
    <source>
        <dbReference type="EMBL" id="PSW04095.1"/>
    </source>
</evidence>
<gene>
    <name evidence="5" type="ORF">C9I89_15680</name>
</gene>
<keyword evidence="1 2" id="KW-0597">Phosphoprotein</keyword>
<evidence type="ECO:0000313" key="6">
    <source>
        <dbReference type="Proteomes" id="UP000240904"/>
    </source>
</evidence>
<dbReference type="SUPFAM" id="SSF48452">
    <property type="entry name" value="TPR-like"/>
    <property type="match status" value="1"/>
</dbReference>
<dbReference type="EMBL" id="PYMC01000011">
    <property type="protein sequence ID" value="PSW04095.1"/>
    <property type="molecule type" value="Genomic_DNA"/>
</dbReference>
<dbReference type="Gene3D" id="1.25.40.10">
    <property type="entry name" value="Tetratricopeptide repeat domain"/>
    <property type="match status" value="2"/>
</dbReference>
<sequence>MLKKNDQSNLSQFIEWTKLKVLIVDDQKSASTLLKSLLGNLNIHLINIANTYEEAIRYCMSNHYQLLLIDFHLDHALNGSELATLLRKKKLLAPDCGIIMISGDHSIEVILTTMTIEPDCFITKPITMAGLAKKITQVCVDCAQRQSIYQAMACHDIPQAIQLCKQLLRQNGHNHKIEALLLDLLIEQGDWEQAKRFTQLLHSQNPTHKITITEAQIAHHDGNIAQAIAILEQLIVSAPLCVEAYDRLSNYQQENKQYYDALETAERALKFTPSVSHRALQVAQLAADLGKTDHLIESGKTLATHLPIIDVNWIICFAEFTAIFEQHFFAQTSSKIQRQLLQQLKAIHQRAYNRLLPKQQPFLTTFGHITLGRFSLAQQQSLKAKRRLMVGLSSYFYTITKLPSVILAEALPPLIVLGETQIIAEIDNVLKLRDRFDGHSQNRLYALRQNTPLINGVQALVRELALANEDLNNGMQTRHTQNALLRYDDILIRYPYCSEAHLGRLQCLYQLNRLDEDNIKQSIQAVSIMPLPEKLELWRASLFEQLATRYAHPQQKNTVTSQLQRHQKYQLLASMLTENVDEHTAA</sequence>
<dbReference type="SUPFAM" id="SSF52172">
    <property type="entry name" value="CheY-like"/>
    <property type="match status" value="1"/>
</dbReference>
<dbReference type="GO" id="GO:0000160">
    <property type="term" value="P:phosphorelay signal transduction system"/>
    <property type="evidence" value="ECO:0007669"/>
    <property type="project" value="InterPro"/>
</dbReference>
<dbReference type="Gene3D" id="3.40.50.2300">
    <property type="match status" value="1"/>
</dbReference>
<dbReference type="InterPro" id="IPR001789">
    <property type="entry name" value="Sig_transdc_resp-reg_receiver"/>
</dbReference>
<protein>
    <recommendedName>
        <fullName evidence="4">Response regulatory domain-containing protein</fullName>
    </recommendedName>
</protein>
<accession>A0A2T3MW84</accession>
<dbReference type="Pfam" id="PF14559">
    <property type="entry name" value="TPR_19"/>
    <property type="match status" value="1"/>
</dbReference>
<keyword evidence="3" id="KW-0802">TPR repeat</keyword>
<dbReference type="Pfam" id="PF00072">
    <property type="entry name" value="Response_reg"/>
    <property type="match status" value="1"/>
</dbReference>
<proteinExistence type="predicted"/>
<name>A0A2T3MW84_9GAMM</name>
<dbReference type="SMART" id="SM00448">
    <property type="entry name" value="REC"/>
    <property type="match status" value="1"/>
</dbReference>
<evidence type="ECO:0000256" key="1">
    <source>
        <dbReference type="ARBA" id="ARBA00022553"/>
    </source>
</evidence>
<reference evidence="5 6" key="1">
    <citation type="submission" date="2018-03" db="EMBL/GenBank/DDBJ databases">
        <title>Whole genome sequencing of Histamine producing bacteria.</title>
        <authorList>
            <person name="Butler K."/>
        </authorList>
    </citation>
    <scope>NUCLEOTIDE SEQUENCE [LARGE SCALE GENOMIC DNA]</scope>
    <source>
        <strain evidence="5 6">DSM 16190</strain>
    </source>
</reference>
<dbReference type="PANTHER" id="PTHR44591">
    <property type="entry name" value="STRESS RESPONSE REGULATOR PROTEIN 1"/>
    <property type="match status" value="1"/>
</dbReference>
<dbReference type="PANTHER" id="PTHR44591:SF3">
    <property type="entry name" value="RESPONSE REGULATORY DOMAIN-CONTAINING PROTEIN"/>
    <property type="match status" value="1"/>
</dbReference>